<evidence type="ECO:0000313" key="2">
    <source>
        <dbReference type="Proteomes" id="UP000681075"/>
    </source>
</evidence>
<gene>
    <name evidence="1" type="ORF">TMPK1_02110</name>
</gene>
<evidence type="ECO:0008006" key="3">
    <source>
        <dbReference type="Google" id="ProtNLM"/>
    </source>
</evidence>
<protein>
    <recommendedName>
        <fullName evidence="3">ACT domain-containing protein</fullName>
    </recommendedName>
</protein>
<comment type="caution">
    <text evidence="1">The sequence shown here is derived from an EMBL/GenBank/DDBJ whole genome shotgun (WGS) entry which is preliminary data.</text>
</comment>
<dbReference type="RefSeq" id="WP_420240882.1">
    <property type="nucleotide sequence ID" value="NZ_BOPV01000001.1"/>
</dbReference>
<sequence length="92" mass="10089">MSALSLAVVDAATLSAPLYTFNVMAEANPGMLPRLVHEYAKRDLVPVSFHARFVAVDRLEVEIVLQGGDDDLAALIANKLRVIPFVLEVTRR</sequence>
<evidence type="ECO:0000313" key="1">
    <source>
        <dbReference type="EMBL" id="GIL37974.1"/>
    </source>
</evidence>
<dbReference type="AlphaFoldDB" id="A0A8S8X704"/>
<reference evidence="1" key="1">
    <citation type="submission" date="2021-02" db="EMBL/GenBank/DDBJ databases">
        <title>Genome sequence of Rhodospirillales sp. strain TMPK1 isolated from soil.</title>
        <authorList>
            <person name="Nakai R."/>
            <person name="Kusada H."/>
            <person name="Tamaki H."/>
        </authorList>
    </citation>
    <scope>NUCLEOTIDE SEQUENCE</scope>
    <source>
        <strain evidence="1">TMPK1</strain>
    </source>
</reference>
<organism evidence="1 2">
    <name type="scientific">Roseiterribacter gracilis</name>
    <dbReference type="NCBI Taxonomy" id="2812848"/>
    <lineage>
        <taxon>Bacteria</taxon>
        <taxon>Pseudomonadati</taxon>
        <taxon>Pseudomonadota</taxon>
        <taxon>Alphaproteobacteria</taxon>
        <taxon>Rhodospirillales</taxon>
        <taxon>Roseiterribacteraceae</taxon>
        <taxon>Roseiterribacter</taxon>
    </lineage>
</organism>
<proteinExistence type="predicted"/>
<keyword evidence="2" id="KW-1185">Reference proteome</keyword>
<dbReference type="Proteomes" id="UP000681075">
    <property type="component" value="Unassembled WGS sequence"/>
</dbReference>
<name>A0A8S8X704_9PROT</name>
<accession>A0A8S8X704</accession>
<dbReference type="EMBL" id="BOPV01000001">
    <property type="protein sequence ID" value="GIL37974.1"/>
    <property type="molecule type" value="Genomic_DNA"/>
</dbReference>